<feature type="binding site" evidence="8">
    <location>
        <position position="344"/>
    </location>
    <ligand>
        <name>Mn(2+)</name>
        <dbReference type="ChEBI" id="CHEBI:29035"/>
        <label>1</label>
    </ligand>
</feature>
<dbReference type="PROSITE" id="PS00631">
    <property type="entry name" value="CYTOSOL_AP"/>
    <property type="match status" value="1"/>
</dbReference>
<evidence type="ECO:0000256" key="2">
    <source>
        <dbReference type="ARBA" id="ARBA00000967"/>
    </source>
</evidence>
<keyword evidence="6 8" id="KW-0378">Hydrolase</keyword>
<feature type="binding site" evidence="8">
    <location>
        <position position="285"/>
    </location>
    <ligand>
        <name>Mn(2+)</name>
        <dbReference type="ChEBI" id="CHEBI:29035"/>
        <label>2</label>
    </ligand>
</feature>
<dbReference type="NCBIfam" id="NF002075">
    <property type="entry name" value="PRK00913.2-2"/>
    <property type="match status" value="1"/>
</dbReference>
<keyword evidence="7 8" id="KW-0464">Manganese</keyword>
<dbReference type="NCBIfam" id="NF002073">
    <property type="entry name" value="PRK00913.1-2"/>
    <property type="match status" value="1"/>
</dbReference>
<feature type="binding site" evidence="8">
    <location>
        <position position="262"/>
    </location>
    <ligand>
        <name>Mn(2+)</name>
        <dbReference type="ChEBI" id="CHEBI:29035"/>
        <label>2</label>
    </ligand>
</feature>
<dbReference type="Pfam" id="PF02789">
    <property type="entry name" value="Peptidase_M17_N"/>
    <property type="match status" value="1"/>
</dbReference>
<dbReference type="EC" id="3.4.11.10" evidence="8"/>
<evidence type="ECO:0000259" key="9">
    <source>
        <dbReference type="PROSITE" id="PS00631"/>
    </source>
</evidence>
<feature type="binding site" evidence="8">
    <location>
        <position position="346"/>
    </location>
    <ligand>
        <name>Mn(2+)</name>
        <dbReference type="ChEBI" id="CHEBI:29035"/>
        <label>1</label>
    </ligand>
</feature>
<feature type="active site" evidence="8">
    <location>
        <position position="348"/>
    </location>
</feature>
<dbReference type="InterPro" id="IPR000819">
    <property type="entry name" value="Peptidase_M17_C"/>
</dbReference>
<dbReference type="NCBIfam" id="NF002077">
    <property type="entry name" value="PRK00913.2-4"/>
    <property type="match status" value="1"/>
</dbReference>
<keyword evidence="4 8" id="KW-0031">Aminopeptidase</keyword>
<comment type="catalytic activity">
    <reaction evidence="1 8">
        <text>Release of an N-terminal amino acid, Xaa-|-Yaa-, in which Xaa is preferably Leu, but may be other amino acids including Pro although not Arg or Lys, and Yaa may be Pro. Amino acid amides and methyl esters are also readily hydrolyzed, but rates on arylamides are exceedingly low.</text>
        <dbReference type="EC" id="3.4.11.1"/>
    </reaction>
</comment>
<dbReference type="GO" id="GO:0030145">
    <property type="term" value="F:manganese ion binding"/>
    <property type="evidence" value="ECO:0007669"/>
    <property type="project" value="UniProtKB-UniRule"/>
</dbReference>
<dbReference type="CDD" id="cd00433">
    <property type="entry name" value="Peptidase_M17"/>
    <property type="match status" value="1"/>
</dbReference>
<dbReference type="Gene3D" id="3.40.630.10">
    <property type="entry name" value="Zn peptidases"/>
    <property type="match status" value="1"/>
</dbReference>
<evidence type="ECO:0000313" key="11">
    <source>
        <dbReference type="Proteomes" id="UP000321638"/>
    </source>
</evidence>
<evidence type="ECO:0000256" key="8">
    <source>
        <dbReference type="HAMAP-Rule" id="MF_00181"/>
    </source>
</evidence>
<protein>
    <recommendedName>
        <fullName evidence="8">Probable cytosol aminopeptidase</fullName>
        <ecNumber evidence="8">3.4.11.1</ecNumber>
    </recommendedName>
    <alternativeName>
        <fullName evidence="8">Leucine aminopeptidase</fullName>
        <shortName evidence="8">LAP</shortName>
        <ecNumber evidence="8">3.4.11.10</ecNumber>
    </alternativeName>
    <alternativeName>
        <fullName evidence="8">Leucyl aminopeptidase</fullName>
    </alternativeName>
</protein>
<dbReference type="EC" id="3.4.11.1" evidence="8"/>
<feature type="active site" evidence="8">
    <location>
        <position position="274"/>
    </location>
</feature>
<comment type="similarity">
    <text evidence="3 8">Belongs to the peptidase M17 family.</text>
</comment>
<dbReference type="GO" id="GO:0006508">
    <property type="term" value="P:proteolysis"/>
    <property type="evidence" value="ECO:0007669"/>
    <property type="project" value="UniProtKB-KW"/>
</dbReference>
<dbReference type="OrthoDB" id="9809354at2"/>
<dbReference type="SUPFAM" id="SSF53187">
    <property type="entry name" value="Zn-dependent exopeptidases"/>
    <property type="match status" value="1"/>
</dbReference>
<dbReference type="Gene3D" id="3.40.220.10">
    <property type="entry name" value="Leucine Aminopeptidase, subunit E, domain 1"/>
    <property type="match status" value="1"/>
</dbReference>
<sequence length="497" mass="52731">MRIVFAEPAKTPAGCVAVFATPERTLLGYGAALDKATQGALKRAMAASRFTGKKGQILAVMAPNGLSADRLVVAGLGAAKEITRRSAEGIGGVLLADANGAGQKALSVLVDAPTGSPLPAAELAARVALGMQLRSYRFDKYRTKEKPEQKPTVASVTFHVPGAAAARKLYAALEPVADAVFMTRDLVSEPPNVIHPESLAKRAKELAKLGLKVEVLGEAQMRRQGMNALLGVGQGSRRESQMVVMRWDGGRRGEKPLSFIGKGVCFDTGGISLKPAAGMGDMKWDMAGSGAVIGIMRLLAARKARVNAVGLVGLVENMPDGNAQRPGDIVTSMSGQTIEITNTDAEGRLVLCDVMWYAQQKFDPRLMVEFSTLTGAIVVALGHERAGLFSNDTRLATQLRDAGAKVGEKLWRMPLGDGYDQSIKSDVADMVNSAGREGSSIAAAQFLKRFVQGNRPWAHIDIAGMAWSSKGDATTPKGATAYGVRLIDQFVADHYER</sequence>
<dbReference type="InterPro" id="IPR011356">
    <property type="entry name" value="Leucine_aapep/pepB"/>
</dbReference>
<organism evidence="10 11">
    <name type="scientific">Vineibacter terrae</name>
    <dbReference type="NCBI Taxonomy" id="2586908"/>
    <lineage>
        <taxon>Bacteria</taxon>
        <taxon>Pseudomonadati</taxon>
        <taxon>Pseudomonadota</taxon>
        <taxon>Alphaproteobacteria</taxon>
        <taxon>Hyphomicrobiales</taxon>
        <taxon>Vineibacter</taxon>
    </lineage>
</organism>
<proteinExistence type="inferred from homology"/>
<dbReference type="HAMAP" id="MF_00181">
    <property type="entry name" value="Cytosol_peptidase_M17"/>
    <property type="match status" value="1"/>
</dbReference>
<dbReference type="SUPFAM" id="SSF52949">
    <property type="entry name" value="Macro domain-like"/>
    <property type="match status" value="1"/>
</dbReference>
<comment type="cofactor">
    <cofactor evidence="8">
        <name>Mn(2+)</name>
        <dbReference type="ChEBI" id="CHEBI:29035"/>
    </cofactor>
    <text evidence="8">Binds 2 manganese ions per subunit.</text>
</comment>
<comment type="function">
    <text evidence="8">Presumably involved in the processing and regular turnover of intracellular proteins. Catalyzes the removal of unsubstituted N-terminal amino acids from various peptides.</text>
</comment>
<dbReference type="InterPro" id="IPR023042">
    <property type="entry name" value="Peptidase_M17_leu_NH2_pept"/>
</dbReference>
<keyword evidence="5 8" id="KW-0645">Protease</keyword>
<dbReference type="EMBL" id="VDUZ01000001">
    <property type="protein sequence ID" value="TXL82273.1"/>
    <property type="molecule type" value="Genomic_DNA"/>
</dbReference>
<keyword evidence="8" id="KW-0479">Metal-binding</keyword>
<dbReference type="RefSeq" id="WP_147844979.1">
    <property type="nucleotide sequence ID" value="NZ_VDUZ01000001.1"/>
</dbReference>
<feature type="binding site" evidence="8">
    <location>
        <position position="346"/>
    </location>
    <ligand>
        <name>Mn(2+)</name>
        <dbReference type="ChEBI" id="CHEBI:29035"/>
        <label>2</label>
    </ligand>
</feature>
<comment type="subcellular location">
    <subcellularLocation>
        <location evidence="8">Cytoplasm</location>
    </subcellularLocation>
</comment>
<evidence type="ECO:0000256" key="3">
    <source>
        <dbReference type="ARBA" id="ARBA00009528"/>
    </source>
</evidence>
<dbReference type="PANTHER" id="PTHR11963">
    <property type="entry name" value="LEUCINE AMINOPEPTIDASE-RELATED"/>
    <property type="match status" value="1"/>
</dbReference>
<feature type="binding site" evidence="8">
    <location>
        <position position="267"/>
    </location>
    <ligand>
        <name>Mn(2+)</name>
        <dbReference type="ChEBI" id="CHEBI:29035"/>
        <label>2</label>
    </ligand>
</feature>
<evidence type="ECO:0000256" key="1">
    <source>
        <dbReference type="ARBA" id="ARBA00000135"/>
    </source>
</evidence>
<keyword evidence="8" id="KW-0963">Cytoplasm</keyword>
<dbReference type="Proteomes" id="UP000321638">
    <property type="component" value="Unassembled WGS sequence"/>
</dbReference>
<evidence type="ECO:0000256" key="5">
    <source>
        <dbReference type="ARBA" id="ARBA00022670"/>
    </source>
</evidence>
<feature type="binding site" evidence="8">
    <location>
        <position position="267"/>
    </location>
    <ligand>
        <name>Mn(2+)</name>
        <dbReference type="ChEBI" id="CHEBI:29035"/>
        <label>1</label>
    </ligand>
</feature>
<comment type="catalytic activity">
    <reaction evidence="2 8">
        <text>Release of an N-terminal amino acid, preferentially leucine, but not glutamic or aspartic acids.</text>
        <dbReference type="EC" id="3.4.11.10"/>
    </reaction>
</comment>
<keyword evidence="11" id="KW-1185">Reference proteome</keyword>
<dbReference type="PANTHER" id="PTHR11963:SF23">
    <property type="entry name" value="CYTOSOL AMINOPEPTIDASE"/>
    <property type="match status" value="1"/>
</dbReference>
<dbReference type="Pfam" id="PF00883">
    <property type="entry name" value="Peptidase_M17"/>
    <property type="match status" value="1"/>
</dbReference>
<accession>A0A5C8PWC5</accession>
<evidence type="ECO:0000256" key="6">
    <source>
        <dbReference type="ARBA" id="ARBA00022801"/>
    </source>
</evidence>
<comment type="caution">
    <text evidence="10">The sequence shown here is derived from an EMBL/GenBank/DDBJ whole genome shotgun (WGS) entry which is preliminary data.</text>
</comment>
<name>A0A5C8PWC5_9HYPH</name>
<dbReference type="GO" id="GO:0005737">
    <property type="term" value="C:cytoplasm"/>
    <property type="evidence" value="ECO:0007669"/>
    <property type="project" value="UniProtKB-SubCell"/>
</dbReference>
<dbReference type="InterPro" id="IPR043472">
    <property type="entry name" value="Macro_dom-like"/>
</dbReference>
<dbReference type="InterPro" id="IPR008283">
    <property type="entry name" value="Peptidase_M17_N"/>
</dbReference>
<evidence type="ECO:0000256" key="4">
    <source>
        <dbReference type="ARBA" id="ARBA00022438"/>
    </source>
</evidence>
<dbReference type="NCBIfam" id="NF002074">
    <property type="entry name" value="PRK00913.1-4"/>
    <property type="match status" value="1"/>
</dbReference>
<evidence type="ECO:0000313" key="10">
    <source>
        <dbReference type="EMBL" id="TXL82273.1"/>
    </source>
</evidence>
<gene>
    <name evidence="8" type="primary">pepA</name>
    <name evidence="10" type="ORF">FHP25_00820</name>
</gene>
<feature type="domain" description="Cytosol aminopeptidase" evidence="9">
    <location>
        <begin position="342"/>
        <end position="349"/>
    </location>
</feature>
<evidence type="ECO:0000256" key="7">
    <source>
        <dbReference type="ARBA" id="ARBA00023211"/>
    </source>
</evidence>
<dbReference type="AlphaFoldDB" id="A0A5C8PWC5"/>
<reference evidence="10 11" key="1">
    <citation type="submission" date="2019-06" db="EMBL/GenBank/DDBJ databases">
        <title>New taxonomy in bacterial strain CC-CFT640, isolated from vineyard.</title>
        <authorList>
            <person name="Lin S.-Y."/>
            <person name="Tsai C.-F."/>
            <person name="Young C.-C."/>
        </authorList>
    </citation>
    <scope>NUCLEOTIDE SEQUENCE [LARGE SCALE GENOMIC DNA]</scope>
    <source>
        <strain evidence="10 11">CC-CFT640</strain>
    </source>
</reference>
<dbReference type="PRINTS" id="PR00481">
    <property type="entry name" value="LAMNOPPTDASE"/>
</dbReference>
<dbReference type="GO" id="GO:0070006">
    <property type="term" value="F:metalloaminopeptidase activity"/>
    <property type="evidence" value="ECO:0007669"/>
    <property type="project" value="InterPro"/>
</dbReference>